<dbReference type="Gene3D" id="1.20.1250.20">
    <property type="entry name" value="MFS general substrate transporter like domains"/>
    <property type="match status" value="1"/>
</dbReference>
<feature type="transmembrane region" description="Helical" evidence="6">
    <location>
        <begin position="192"/>
        <end position="209"/>
    </location>
</feature>
<sequence>MFLGVEGISVAFGIEGFLEVVDDAWREPEQAQPVAEGAAGFYFGVGGGVQGRGQLATVTGAWRFPIAARVVQGVGGAAMFATTFALLNSSYSGRERGTTYGVWGAVSGAASAIGPLVGGPLTQGLSWRWIFLVNLPVSVATVVLSLLVVKDADQPPRRRFDVGGLVVFTGAAGLLTFGMIEANEAGWSNVSSWGPLLAGLGLIAVFGVMERRVQNPLLDLALLRHPTFSGVLLAGVVLSLAAFVSFTYSSVWLQSVLGLTPVVAGLVGLPMSAAAFVVSMLMGRVLHRWSPRWLIASGLLVIGVGDLVGFLLVRDTAAPWALLPAFFVVGVGVGLTTPSLSSTGMAAVPAQRGGMAAGAVNTAGQLGTVFGIALLGSVFTAGVRSSLADSRLPDPDRLADVVASGRATEVPAGGPGGADGSVRTALEAAAAHGIDQLFLVAGLAAVLTALIVFVMIRPAGRTRLTSVADTPSRTTA</sequence>
<dbReference type="Proteomes" id="UP000660675">
    <property type="component" value="Unassembled WGS sequence"/>
</dbReference>
<dbReference type="PROSITE" id="PS50850">
    <property type="entry name" value="MFS"/>
    <property type="match status" value="1"/>
</dbReference>
<dbReference type="Pfam" id="PF07690">
    <property type="entry name" value="MFS_1"/>
    <property type="match status" value="1"/>
</dbReference>
<feature type="transmembrane region" description="Helical" evidence="6">
    <location>
        <begin position="293"/>
        <end position="313"/>
    </location>
</feature>
<evidence type="ECO:0000313" key="9">
    <source>
        <dbReference type="Proteomes" id="UP000660675"/>
    </source>
</evidence>
<evidence type="ECO:0000256" key="4">
    <source>
        <dbReference type="ARBA" id="ARBA00023136"/>
    </source>
</evidence>
<dbReference type="CDD" id="cd17321">
    <property type="entry name" value="MFS_MMR_MDR_like"/>
    <property type="match status" value="1"/>
</dbReference>
<dbReference type="InterPro" id="IPR011701">
    <property type="entry name" value="MFS"/>
</dbReference>
<feature type="transmembrane region" description="Helical" evidence="6">
    <location>
        <begin position="129"/>
        <end position="148"/>
    </location>
</feature>
<gene>
    <name evidence="8" type="ORF">GCM10015535_69300</name>
</gene>
<feature type="transmembrane region" description="Helical" evidence="6">
    <location>
        <begin position="325"/>
        <end position="348"/>
    </location>
</feature>
<feature type="transmembrane region" description="Helical" evidence="6">
    <location>
        <begin position="66"/>
        <end position="87"/>
    </location>
</feature>
<comment type="subcellular location">
    <subcellularLocation>
        <location evidence="1">Cell membrane</location>
        <topology evidence="1">Multi-pass membrane protein</topology>
    </subcellularLocation>
</comment>
<feature type="transmembrane region" description="Helical" evidence="6">
    <location>
        <begin position="160"/>
        <end position="180"/>
    </location>
</feature>
<dbReference type="EMBL" id="BMTF01000055">
    <property type="protein sequence ID" value="GGV97596.1"/>
    <property type="molecule type" value="Genomic_DNA"/>
</dbReference>
<dbReference type="SUPFAM" id="SSF103473">
    <property type="entry name" value="MFS general substrate transporter"/>
    <property type="match status" value="1"/>
</dbReference>
<accession>A0ABQ2WA27</accession>
<keyword evidence="3 6" id="KW-1133">Transmembrane helix</keyword>
<reference evidence="9" key="1">
    <citation type="journal article" date="2019" name="Int. J. Syst. Evol. Microbiol.">
        <title>The Global Catalogue of Microorganisms (GCM) 10K type strain sequencing project: providing services to taxonomists for standard genome sequencing and annotation.</title>
        <authorList>
            <consortium name="The Broad Institute Genomics Platform"/>
            <consortium name="The Broad Institute Genome Sequencing Center for Infectious Disease"/>
            <person name="Wu L."/>
            <person name="Ma J."/>
        </authorList>
    </citation>
    <scope>NUCLEOTIDE SEQUENCE [LARGE SCALE GENOMIC DNA]</scope>
    <source>
        <strain evidence="9">JCM 4376</strain>
    </source>
</reference>
<dbReference type="PRINTS" id="PR01036">
    <property type="entry name" value="TCRTETB"/>
</dbReference>
<keyword evidence="2 6" id="KW-0812">Transmembrane</keyword>
<feature type="transmembrane region" description="Helical" evidence="6">
    <location>
        <begin position="360"/>
        <end position="383"/>
    </location>
</feature>
<evidence type="ECO:0000256" key="5">
    <source>
        <dbReference type="ARBA" id="ARBA00023251"/>
    </source>
</evidence>
<dbReference type="Gene3D" id="1.20.1720.10">
    <property type="entry name" value="Multidrug resistance protein D"/>
    <property type="match status" value="1"/>
</dbReference>
<evidence type="ECO:0000256" key="1">
    <source>
        <dbReference type="ARBA" id="ARBA00004651"/>
    </source>
</evidence>
<evidence type="ECO:0000256" key="6">
    <source>
        <dbReference type="SAM" id="Phobius"/>
    </source>
</evidence>
<name>A0ABQ2WA27_9ACTN</name>
<feature type="transmembrane region" description="Helical" evidence="6">
    <location>
        <begin position="230"/>
        <end position="253"/>
    </location>
</feature>
<feature type="transmembrane region" description="Helical" evidence="6">
    <location>
        <begin position="259"/>
        <end position="281"/>
    </location>
</feature>
<evidence type="ECO:0000313" key="8">
    <source>
        <dbReference type="EMBL" id="GGV97596.1"/>
    </source>
</evidence>
<feature type="transmembrane region" description="Helical" evidence="6">
    <location>
        <begin position="437"/>
        <end position="456"/>
    </location>
</feature>
<protein>
    <submittedName>
        <fullName evidence="8">MFS transporter</fullName>
    </submittedName>
</protein>
<dbReference type="InterPro" id="IPR036259">
    <property type="entry name" value="MFS_trans_sf"/>
</dbReference>
<keyword evidence="5" id="KW-0046">Antibiotic resistance</keyword>
<proteinExistence type="predicted"/>
<feature type="domain" description="Major facilitator superfamily (MFS) profile" evidence="7">
    <location>
        <begin position="1"/>
        <end position="460"/>
    </location>
</feature>
<dbReference type="PANTHER" id="PTHR42718">
    <property type="entry name" value="MAJOR FACILITATOR SUPERFAMILY MULTIDRUG TRANSPORTER MFSC"/>
    <property type="match status" value="1"/>
</dbReference>
<keyword evidence="9" id="KW-1185">Reference proteome</keyword>
<comment type="caution">
    <text evidence="8">The sequence shown here is derived from an EMBL/GenBank/DDBJ whole genome shotgun (WGS) entry which is preliminary data.</text>
</comment>
<evidence type="ECO:0000256" key="2">
    <source>
        <dbReference type="ARBA" id="ARBA00022692"/>
    </source>
</evidence>
<evidence type="ECO:0000256" key="3">
    <source>
        <dbReference type="ARBA" id="ARBA00022989"/>
    </source>
</evidence>
<evidence type="ECO:0000259" key="7">
    <source>
        <dbReference type="PROSITE" id="PS50850"/>
    </source>
</evidence>
<keyword evidence="4 6" id="KW-0472">Membrane</keyword>
<feature type="transmembrane region" description="Helical" evidence="6">
    <location>
        <begin position="99"/>
        <end position="117"/>
    </location>
</feature>
<dbReference type="InterPro" id="IPR020846">
    <property type="entry name" value="MFS_dom"/>
</dbReference>
<organism evidence="8 9">
    <name type="scientific">Streptomyces gelaticus</name>
    <dbReference type="NCBI Taxonomy" id="285446"/>
    <lineage>
        <taxon>Bacteria</taxon>
        <taxon>Bacillati</taxon>
        <taxon>Actinomycetota</taxon>
        <taxon>Actinomycetes</taxon>
        <taxon>Kitasatosporales</taxon>
        <taxon>Streptomycetaceae</taxon>
        <taxon>Streptomyces</taxon>
    </lineage>
</organism>
<dbReference type="PANTHER" id="PTHR42718:SF49">
    <property type="entry name" value="EXPORT PROTEIN"/>
    <property type="match status" value="1"/>
</dbReference>